<comment type="similarity">
    <text evidence="1 2">Belongs to the DTD family.</text>
</comment>
<dbReference type="Gene3D" id="3.50.80.10">
    <property type="entry name" value="D-tyrosyl-tRNA(Tyr) deacylase"/>
    <property type="match status" value="1"/>
</dbReference>
<comment type="domain">
    <text evidence="2">A Gly-cisPro motif from one monomer fits into the active site of the other monomer to allow specific chiral rejection of L-amino acids.</text>
</comment>
<dbReference type="PANTHER" id="PTHR10472:SF5">
    <property type="entry name" value="D-AMINOACYL-TRNA DEACYLASE 1"/>
    <property type="match status" value="1"/>
</dbReference>
<evidence type="ECO:0000256" key="2">
    <source>
        <dbReference type="HAMAP-Rule" id="MF_00518"/>
    </source>
</evidence>
<keyword evidence="2 3" id="KW-0378">Hydrolase</keyword>
<keyword evidence="2" id="KW-0820">tRNA-binding</keyword>
<comment type="catalytic activity">
    <reaction evidence="2">
        <text>glycyl-tRNA(Ala) + H2O = tRNA(Ala) + glycine + H(+)</text>
        <dbReference type="Rhea" id="RHEA:53744"/>
        <dbReference type="Rhea" id="RHEA-COMP:9657"/>
        <dbReference type="Rhea" id="RHEA-COMP:13640"/>
        <dbReference type="ChEBI" id="CHEBI:15377"/>
        <dbReference type="ChEBI" id="CHEBI:15378"/>
        <dbReference type="ChEBI" id="CHEBI:57305"/>
        <dbReference type="ChEBI" id="CHEBI:78442"/>
        <dbReference type="ChEBI" id="CHEBI:78522"/>
    </reaction>
</comment>
<protein>
    <recommendedName>
        <fullName evidence="2">D-aminoacyl-tRNA deacylase</fullName>
        <shortName evidence="2">DTD</shortName>
        <ecNumber evidence="2">3.1.1.96</ecNumber>
    </recommendedName>
    <alternativeName>
        <fullName evidence="2">Gly-tRNA(Ala) deacylase</fullName>
        <ecNumber evidence="2">3.1.1.-</ecNumber>
    </alternativeName>
</protein>
<dbReference type="GO" id="GO:0005737">
    <property type="term" value="C:cytoplasm"/>
    <property type="evidence" value="ECO:0007669"/>
    <property type="project" value="UniProtKB-SubCell"/>
</dbReference>
<dbReference type="InterPro" id="IPR003732">
    <property type="entry name" value="Daa-tRNA_deacyls_DTD"/>
</dbReference>
<comment type="subunit">
    <text evidence="2">Homodimer.</text>
</comment>
<dbReference type="Proteomes" id="UP000885690">
    <property type="component" value="Unassembled WGS sequence"/>
</dbReference>
<dbReference type="GO" id="GO:0051500">
    <property type="term" value="F:D-tyrosyl-tRNA(Tyr) deacylase activity"/>
    <property type="evidence" value="ECO:0007669"/>
    <property type="project" value="TreeGrafter"/>
</dbReference>
<evidence type="ECO:0000256" key="1">
    <source>
        <dbReference type="ARBA" id="ARBA00009673"/>
    </source>
</evidence>
<proteinExistence type="inferred from homology"/>
<dbReference type="GO" id="GO:0043908">
    <property type="term" value="F:Ser(Gly)-tRNA(Ala) hydrolase activity"/>
    <property type="evidence" value="ECO:0007669"/>
    <property type="project" value="UniProtKB-UniRule"/>
</dbReference>
<gene>
    <name evidence="2" type="primary">dtd</name>
    <name evidence="3" type="ORF">ENF32_02970</name>
</gene>
<evidence type="ECO:0000313" key="3">
    <source>
        <dbReference type="EMBL" id="HDD53014.1"/>
    </source>
</evidence>
<dbReference type="InterPro" id="IPR023509">
    <property type="entry name" value="DTD-like_sf"/>
</dbReference>
<dbReference type="Pfam" id="PF02580">
    <property type="entry name" value="Tyr_Deacylase"/>
    <property type="match status" value="1"/>
</dbReference>
<comment type="catalytic activity">
    <reaction evidence="2">
        <text>a D-aminoacyl-tRNA + H2O = a tRNA + a D-alpha-amino acid + H(+)</text>
        <dbReference type="Rhea" id="RHEA:13953"/>
        <dbReference type="Rhea" id="RHEA-COMP:10123"/>
        <dbReference type="Rhea" id="RHEA-COMP:10124"/>
        <dbReference type="ChEBI" id="CHEBI:15377"/>
        <dbReference type="ChEBI" id="CHEBI:15378"/>
        <dbReference type="ChEBI" id="CHEBI:59871"/>
        <dbReference type="ChEBI" id="CHEBI:78442"/>
        <dbReference type="ChEBI" id="CHEBI:79333"/>
        <dbReference type="EC" id="3.1.1.96"/>
    </reaction>
</comment>
<dbReference type="EC" id="3.1.1.-" evidence="2"/>
<keyword evidence="2" id="KW-0963">Cytoplasm</keyword>
<dbReference type="EMBL" id="DQWS01000114">
    <property type="protein sequence ID" value="HDD53014.1"/>
    <property type="molecule type" value="Genomic_DNA"/>
</dbReference>
<dbReference type="CDD" id="cd00563">
    <property type="entry name" value="Dtyr_deacylase"/>
    <property type="match status" value="1"/>
</dbReference>
<dbReference type="GO" id="GO:0019478">
    <property type="term" value="P:D-amino acid catabolic process"/>
    <property type="evidence" value="ECO:0007669"/>
    <property type="project" value="UniProtKB-UniRule"/>
</dbReference>
<dbReference type="EC" id="3.1.1.96" evidence="2"/>
<dbReference type="FunFam" id="3.50.80.10:FF:000001">
    <property type="entry name" value="D-aminoacyl-tRNA deacylase"/>
    <property type="match status" value="1"/>
</dbReference>
<dbReference type="SUPFAM" id="SSF69500">
    <property type="entry name" value="DTD-like"/>
    <property type="match status" value="1"/>
</dbReference>
<dbReference type="GO" id="GO:0106026">
    <property type="term" value="F:Gly-tRNA(Ala) deacylase activity"/>
    <property type="evidence" value="ECO:0007669"/>
    <property type="project" value="UniProtKB-UniRule"/>
</dbReference>
<dbReference type="AlphaFoldDB" id="A0A7C0Y6G8"/>
<organism evidence="3">
    <name type="scientific">Thermosulfidibacter takaii</name>
    <dbReference type="NCBI Taxonomy" id="412593"/>
    <lineage>
        <taxon>Bacteria</taxon>
        <taxon>Pseudomonadati</taxon>
        <taxon>Thermosulfidibacterota</taxon>
        <taxon>Thermosulfidibacteria</taxon>
        <taxon>Thermosulfidibacterales</taxon>
        <taxon>Thermosulfidibacteraceae</taxon>
    </lineage>
</organism>
<feature type="short sequence motif" description="Gly-cisPro motif, important for rejection of L-amino acids" evidence="2">
    <location>
        <begin position="137"/>
        <end position="138"/>
    </location>
</feature>
<comment type="function">
    <text evidence="2">An aminoacyl-tRNA editing enzyme that deacylates mischarged D-aminoacyl-tRNAs. Also deacylates mischarged glycyl-tRNA(Ala), protecting cells against glycine mischarging by AlaRS. Acts via tRNA-based rather than protein-based catalysis; rejects L-amino acids rather than detecting D-amino acids in the active site. By recycling D-aminoacyl-tRNA to D-amino acids and free tRNA molecules, this enzyme counteracts the toxicity associated with the formation of D-aminoacyl-tRNA entities in vivo and helps enforce protein L-homochirality.</text>
</comment>
<keyword evidence="2" id="KW-0694">RNA-binding</keyword>
<comment type="caution">
    <text evidence="3">The sequence shown here is derived from an EMBL/GenBank/DDBJ whole genome shotgun (WGS) entry which is preliminary data.</text>
</comment>
<dbReference type="PANTHER" id="PTHR10472">
    <property type="entry name" value="D-TYROSYL-TRNA TYR DEACYLASE"/>
    <property type="match status" value="1"/>
</dbReference>
<dbReference type="GO" id="GO:0000049">
    <property type="term" value="F:tRNA binding"/>
    <property type="evidence" value="ECO:0007669"/>
    <property type="project" value="UniProtKB-UniRule"/>
</dbReference>
<reference evidence="3" key="1">
    <citation type="journal article" date="2020" name="mSystems">
        <title>Genome- and Community-Level Interaction Insights into Carbon Utilization and Element Cycling Functions of Hydrothermarchaeota in Hydrothermal Sediment.</title>
        <authorList>
            <person name="Zhou Z."/>
            <person name="Liu Y."/>
            <person name="Xu W."/>
            <person name="Pan J."/>
            <person name="Luo Z.H."/>
            <person name="Li M."/>
        </authorList>
    </citation>
    <scope>NUCLEOTIDE SEQUENCE [LARGE SCALE GENOMIC DNA]</scope>
    <source>
        <strain evidence="3">HyVt-115</strain>
    </source>
</reference>
<comment type="subcellular location">
    <subcellularLocation>
        <location evidence="2">Cytoplasm</location>
    </subcellularLocation>
</comment>
<dbReference type="HAMAP" id="MF_00518">
    <property type="entry name" value="Deacylase_Dtd"/>
    <property type="match status" value="1"/>
</dbReference>
<name>A0A7C0Y6G8_9BACT</name>
<accession>A0A7C0Y6G8</accession>
<sequence>MIAVIQRVKSSRVEVGGQVVSQIGPGLNCLLGVEKGDTQEDLEWLCDKIVHLRIFEDEQGKMNLSVLDIQGGILVIPQFTLLGDCRRGRRPNFTRAAPPQEASDFFNRAVEHFKQYPISVAQGVFQAHMLVYIENDGPVTFIINSRERGR</sequence>
<dbReference type="NCBIfam" id="TIGR00256">
    <property type="entry name" value="D-aminoacyl-tRNA deacylase"/>
    <property type="match status" value="1"/>
</dbReference>